<evidence type="ECO:0000313" key="2">
    <source>
        <dbReference type="Proteomes" id="UP001140096"/>
    </source>
</evidence>
<comment type="caution">
    <text evidence="1">The sequence shown here is derived from an EMBL/GenBank/DDBJ whole genome shotgun (WGS) entry which is preliminary data.</text>
</comment>
<dbReference type="EMBL" id="JANBUP010000011">
    <property type="protein sequence ID" value="KAJ2813942.1"/>
    <property type="molecule type" value="Genomic_DNA"/>
</dbReference>
<sequence length="195" mass="21708">MTTSAASIMSPEQRVSTVFQLLQDSSKKDYMGGKTSQLDHALQGAQLAKNLGADEETIMAALLLDIGRLCPSKEQHSNPGDDIKFSYQIPDRAGNTPRTDYYEIGAKYLRELGFSKKTCKLIESRDLAIKDFPVHIPSFAMPIIGDTIQVIWRGFPSPSPADLERFEDALKTPVLESAPLDSYREMAIRNLKLEN</sequence>
<reference evidence="1" key="1">
    <citation type="submission" date="2022-07" db="EMBL/GenBank/DDBJ databases">
        <title>Phylogenomic reconstructions and comparative analyses of Kickxellomycotina fungi.</title>
        <authorList>
            <person name="Reynolds N.K."/>
            <person name="Stajich J.E."/>
            <person name="Barry K."/>
            <person name="Grigoriev I.V."/>
            <person name="Crous P."/>
            <person name="Smith M.E."/>
        </authorList>
    </citation>
    <scope>NUCLEOTIDE SEQUENCE</scope>
    <source>
        <strain evidence="1">CBS 102833</strain>
    </source>
</reference>
<gene>
    <name evidence="1" type="ORF">H4S07_000285</name>
</gene>
<name>A0ACC1LR53_9FUNG</name>
<keyword evidence="2" id="KW-1185">Reference proteome</keyword>
<protein>
    <submittedName>
        <fullName evidence="1">Uncharacterized protein</fullName>
    </submittedName>
</protein>
<proteinExistence type="predicted"/>
<accession>A0ACC1LR53</accession>
<evidence type="ECO:0000313" key="1">
    <source>
        <dbReference type="EMBL" id="KAJ2813942.1"/>
    </source>
</evidence>
<dbReference type="Proteomes" id="UP001140096">
    <property type="component" value="Unassembled WGS sequence"/>
</dbReference>
<organism evidence="1 2">
    <name type="scientific">Coemansia furcata</name>
    <dbReference type="NCBI Taxonomy" id="417177"/>
    <lineage>
        <taxon>Eukaryota</taxon>
        <taxon>Fungi</taxon>
        <taxon>Fungi incertae sedis</taxon>
        <taxon>Zoopagomycota</taxon>
        <taxon>Kickxellomycotina</taxon>
        <taxon>Kickxellomycetes</taxon>
        <taxon>Kickxellales</taxon>
        <taxon>Kickxellaceae</taxon>
        <taxon>Coemansia</taxon>
    </lineage>
</organism>